<dbReference type="SUPFAM" id="SSF63724">
    <property type="entry name" value="Cytolysin/lectin"/>
    <property type="match status" value="1"/>
</dbReference>
<proteinExistence type="predicted"/>
<keyword evidence="3" id="KW-1052">Target cell membrane</keyword>
<dbReference type="Proteomes" id="UP000472267">
    <property type="component" value="Chromosome 4"/>
</dbReference>
<keyword evidence="4" id="KW-1053">Target membrane</keyword>
<evidence type="ECO:0000256" key="4">
    <source>
        <dbReference type="ARBA" id="ARBA00023298"/>
    </source>
</evidence>
<keyword evidence="5" id="KW-0166">Nematocyst</keyword>
<evidence type="ECO:0000313" key="7">
    <source>
        <dbReference type="Proteomes" id="UP000472267"/>
    </source>
</evidence>
<evidence type="ECO:0000256" key="3">
    <source>
        <dbReference type="ARBA" id="ARBA00022537"/>
    </source>
</evidence>
<keyword evidence="7" id="KW-1185">Reference proteome</keyword>
<dbReference type="GO" id="GO:0051715">
    <property type="term" value="P:cytolysis in another organism"/>
    <property type="evidence" value="ECO:0007669"/>
    <property type="project" value="InterPro"/>
</dbReference>
<evidence type="ECO:0000256" key="1">
    <source>
        <dbReference type="ARBA" id="ARBA00004175"/>
    </source>
</evidence>
<reference evidence="6" key="3">
    <citation type="submission" date="2025-09" db="UniProtKB">
        <authorList>
            <consortium name="Ensembl"/>
        </authorList>
    </citation>
    <scope>IDENTIFICATION</scope>
</reference>
<dbReference type="InterPro" id="IPR009104">
    <property type="entry name" value="Anemon_actinoporin-like"/>
</dbReference>
<dbReference type="GO" id="GO:0006812">
    <property type="term" value="P:monoatomic cation transport"/>
    <property type="evidence" value="ECO:0007669"/>
    <property type="project" value="InterPro"/>
</dbReference>
<dbReference type="GO" id="GO:0015267">
    <property type="term" value="F:channel activity"/>
    <property type="evidence" value="ECO:0007669"/>
    <property type="project" value="InterPro"/>
</dbReference>
<evidence type="ECO:0000256" key="5">
    <source>
        <dbReference type="ARBA" id="ARBA00023331"/>
    </source>
</evidence>
<comment type="subcellular location">
    <subcellularLocation>
        <location evidence="2">Nematocyst</location>
    </subcellularLocation>
    <subcellularLocation>
        <location evidence="1">Target cell membrane</location>
    </subcellularLocation>
</comment>
<keyword evidence="4" id="KW-0472">Membrane</keyword>
<dbReference type="Pfam" id="PF06369">
    <property type="entry name" value="Anemone_cytotox"/>
    <property type="match status" value="1"/>
</dbReference>
<accession>A0A672FKH7</accession>
<dbReference type="GO" id="GO:0044218">
    <property type="term" value="C:other organism cell membrane"/>
    <property type="evidence" value="ECO:0007669"/>
    <property type="project" value="UniProtKB-KW"/>
</dbReference>
<dbReference type="InterPro" id="IPR050677">
    <property type="entry name" value="Actinoporin_PFT"/>
</dbReference>
<sequence>LHAQPCLHAAPVLNSCLCFGIYQNATVLPSPLWSVFTYCCAAPFPPSIRSNALESALFIKTPHTACGSVGVVTYDLLNNDSSQRREKIAVMFSNPYDFNSHSNLYAVGVFDVSRECDENLYHEMYYETNDSFVRSKPDGKVLSYRGKEVTINATMSDAYQAVIKVELSEMK</sequence>
<dbReference type="GO" id="GO:0042151">
    <property type="term" value="C:nematocyst"/>
    <property type="evidence" value="ECO:0007669"/>
    <property type="project" value="UniProtKB-SubCell"/>
</dbReference>
<organism evidence="6 7">
    <name type="scientific">Salarias fasciatus</name>
    <name type="common">Jewelled blenny</name>
    <name type="synonym">Blennius fasciatus</name>
    <dbReference type="NCBI Taxonomy" id="181472"/>
    <lineage>
        <taxon>Eukaryota</taxon>
        <taxon>Metazoa</taxon>
        <taxon>Chordata</taxon>
        <taxon>Craniata</taxon>
        <taxon>Vertebrata</taxon>
        <taxon>Euteleostomi</taxon>
        <taxon>Actinopterygii</taxon>
        <taxon>Neopterygii</taxon>
        <taxon>Teleostei</taxon>
        <taxon>Neoteleostei</taxon>
        <taxon>Acanthomorphata</taxon>
        <taxon>Ovalentaria</taxon>
        <taxon>Blenniimorphae</taxon>
        <taxon>Blenniiformes</taxon>
        <taxon>Blennioidei</taxon>
        <taxon>Blenniidae</taxon>
        <taxon>Salariinae</taxon>
        <taxon>Salarias</taxon>
    </lineage>
</organism>
<dbReference type="InParanoid" id="A0A672FKH7"/>
<dbReference type="OMA" id="SIAYKSH"/>
<dbReference type="AlphaFoldDB" id="A0A672FKH7"/>
<evidence type="ECO:0000256" key="2">
    <source>
        <dbReference type="ARBA" id="ARBA00004532"/>
    </source>
</evidence>
<reference evidence="6" key="1">
    <citation type="submission" date="2019-06" db="EMBL/GenBank/DDBJ databases">
        <authorList>
            <consortium name="Wellcome Sanger Institute Data Sharing"/>
        </authorList>
    </citation>
    <scope>NUCLEOTIDE SEQUENCE [LARGE SCALE GENOMIC DNA]</scope>
</reference>
<dbReference type="PANTHER" id="PTHR40388:SF1">
    <property type="entry name" value="BRYOPORIN"/>
    <property type="match status" value="1"/>
</dbReference>
<reference evidence="6" key="2">
    <citation type="submission" date="2025-08" db="UniProtKB">
        <authorList>
            <consortium name="Ensembl"/>
        </authorList>
    </citation>
    <scope>IDENTIFICATION</scope>
</reference>
<dbReference type="GO" id="GO:0046930">
    <property type="term" value="C:pore complex"/>
    <property type="evidence" value="ECO:0007669"/>
    <property type="project" value="InterPro"/>
</dbReference>
<evidence type="ECO:0008006" key="8">
    <source>
        <dbReference type="Google" id="ProtNLM"/>
    </source>
</evidence>
<dbReference type="PANTHER" id="PTHR40388">
    <property type="entry name" value="BRYOPORIN"/>
    <property type="match status" value="1"/>
</dbReference>
<dbReference type="Ensembl" id="ENSSFAT00005005510.1">
    <property type="protein sequence ID" value="ENSSFAP00005005210.1"/>
    <property type="gene ID" value="ENSSFAG00005003317.1"/>
</dbReference>
<evidence type="ECO:0000313" key="6">
    <source>
        <dbReference type="Ensembl" id="ENSSFAP00005005210.1"/>
    </source>
</evidence>
<dbReference type="Gene3D" id="2.60.270.20">
    <property type="entry name" value="Cytolysin/lectin"/>
    <property type="match status" value="1"/>
</dbReference>
<protein>
    <recommendedName>
        <fullName evidence="8">DELTA-sagatoxin-Srs1a</fullName>
    </recommendedName>
</protein>
<dbReference type="InterPro" id="IPR015926">
    <property type="entry name" value="Cytolysin/lectin"/>
</dbReference>
<name>A0A672FKH7_SALFA</name>
<dbReference type="GO" id="GO:0046931">
    <property type="term" value="P:pore complex assembly"/>
    <property type="evidence" value="ECO:0007669"/>
    <property type="project" value="InterPro"/>
</dbReference>